<sequence length="198" mass="20710">MLFAQLADDPSGPDLYLTEEAQAALHKELFELIERLVVWEHTTDTALLAEAHREIRAGTGGHPPAILDPFAGGGSIPLEAQRLGLKAHASDLNPVAVLINKALIEIPRSGPIAPRSSPAPPRPRTPGRARPGSPRTCAGTGSGCATRPSAAHTSQPAGRPARRRITRTRPAARTRPSTVSGQTSADQPASPCAATSAR</sequence>
<gene>
    <name evidence="2" type="ORF">PA7_26330</name>
</gene>
<dbReference type="EMBL" id="BJVI01000025">
    <property type="protein sequence ID" value="GEL18796.1"/>
    <property type="molecule type" value="Genomic_DNA"/>
</dbReference>
<protein>
    <recommendedName>
        <fullName evidence="4">DUF1156 domain-containing protein</fullName>
    </recommendedName>
</protein>
<feature type="compositionally biased region" description="Basic residues" evidence="1">
    <location>
        <begin position="160"/>
        <end position="172"/>
    </location>
</feature>
<dbReference type="InterPro" id="IPR029063">
    <property type="entry name" value="SAM-dependent_MTases_sf"/>
</dbReference>
<dbReference type="Proteomes" id="UP000321328">
    <property type="component" value="Unassembled WGS sequence"/>
</dbReference>
<comment type="caution">
    <text evidence="2">The sequence shown here is derived from an EMBL/GenBank/DDBJ whole genome shotgun (WGS) entry which is preliminary data.</text>
</comment>
<dbReference type="AlphaFoldDB" id="A0A511D1Y3"/>
<evidence type="ECO:0008006" key="4">
    <source>
        <dbReference type="Google" id="ProtNLM"/>
    </source>
</evidence>
<evidence type="ECO:0000256" key="1">
    <source>
        <dbReference type="SAM" id="MobiDB-lite"/>
    </source>
</evidence>
<feature type="region of interest" description="Disordered" evidence="1">
    <location>
        <begin position="109"/>
        <end position="198"/>
    </location>
</feature>
<evidence type="ECO:0000313" key="3">
    <source>
        <dbReference type="Proteomes" id="UP000321328"/>
    </source>
</evidence>
<evidence type="ECO:0000313" key="2">
    <source>
        <dbReference type="EMBL" id="GEL18796.1"/>
    </source>
</evidence>
<dbReference type="STRING" id="1123024.GCA_000423625_03654"/>
<keyword evidence="3" id="KW-1185">Reference proteome</keyword>
<organism evidence="2 3">
    <name type="scientific">Pseudonocardia asaccharolytica DSM 44247 = NBRC 16224</name>
    <dbReference type="NCBI Taxonomy" id="1123024"/>
    <lineage>
        <taxon>Bacteria</taxon>
        <taxon>Bacillati</taxon>
        <taxon>Actinomycetota</taxon>
        <taxon>Actinomycetes</taxon>
        <taxon>Pseudonocardiales</taxon>
        <taxon>Pseudonocardiaceae</taxon>
        <taxon>Pseudonocardia</taxon>
    </lineage>
</organism>
<reference evidence="2 3" key="1">
    <citation type="submission" date="2019-07" db="EMBL/GenBank/DDBJ databases">
        <title>Whole genome shotgun sequence of Pseudonocardia asaccharolytica NBRC 16224.</title>
        <authorList>
            <person name="Hosoyama A."/>
            <person name="Uohara A."/>
            <person name="Ohji S."/>
            <person name="Ichikawa N."/>
        </authorList>
    </citation>
    <scope>NUCLEOTIDE SEQUENCE [LARGE SCALE GENOMIC DNA]</scope>
    <source>
        <strain evidence="2 3">NBRC 16224</strain>
    </source>
</reference>
<proteinExistence type="predicted"/>
<accession>A0A511D1Y3</accession>
<dbReference type="Gene3D" id="3.40.50.150">
    <property type="entry name" value="Vaccinia Virus protein VP39"/>
    <property type="match status" value="1"/>
</dbReference>
<dbReference type="SUPFAM" id="SSF53335">
    <property type="entry name" value="S-adenosyl-L-methionine-dependent methyltransferases"/>
    <property type="match status" value="1"/>
</dbReference>
<name>A0A511D1Y3_9PSEU</name>
<feature type="compositionally biased region" description="Low complexity" evidence="1">
    <location>
        <begin position="126"/>
        <end position="136"/>
    </location>
</feature>